<feature type="compositionally biased region" description="Acidic residues" evidence="1">
    <location>
        <begin position="113"/>
        <end position="125"/>
    </location>
</feature>
<proteinExistence type="predicted"/>
<name>A0ABP9Y9Q2_9FUNG</name>
<keyword evidence="3" id="KW-1185">Reference proteome</keyword>
<organism evidence="2 3">
    <name type="scientific">Helicostylum pulchrum</name>
    <dbReference type="NCBI Taxonomy" id="562976"/>
    <lineage>
        <taxon>Eukaryota</taxon>
        <taxon>Fungi</taxon>
        <taxon>Fungi incertae sedis</taxon>
        <taxon>Mucoromycota</taxon>
        <taxon>Mucoromycotina</taxon>
        <taxon>Mucoromycetes</taxon>
        <taxon>Mucorales</taxon>
        <taxon>Mucorineae</taxon>
        <taxon>Mucoraceae</taxon>
        <taxon>Helicostylum</taxon>
    </lineage>
</organism>
<feature type="region of interest" description="Disordered" evidence="1">
    <location>
        <begin position="40"/>
        <end position="62"/>
    </location>
</feature>
<feature type="region of interest" description="Disordered" evidence="1">
    <location>
        <begin position="100"/>
        <end position="125"/>
    </location>
</feature>
<reference evidence="2 3" key="1">
    <citation type="submission" date="2024-04" db="EMBL/GenBank/DDBJ databases">
        <title>genome sequences of Mucor flavus KT1a and Helicostylum pulchrum KT1b strains isolation_sourced from the surface of a dry-aged beef.</title>
        <authorList>
            <person name="Toyotome T."/>
            <person name="Hosono M."/>
            <person name="Torimaru M."/>
            <person name="Fukuda K."/>
            <person name="Mikami N."/>
        </authorList>
    </citation>
    <scope>NUCLEOTIDE SEQUENCE [LARGE SCALE GENOMIC DNA]</scope>
    <source>
        <strain evidence="2 3">KT1b</strain>
    </source>
</reference>
<evidence type="ECO:0000313" key="2">
    <source>
        <dbReference type="EMBL" id="GAA5803333.1"/>
    </source>
</evidence>
<feature type="compositionally biased region" description="Polar residues" evidence="1">
    <location>
        <begin position="53"/>
        <end position="62"/>
    </location>
</feature>
<accession>A0ABP9Y9Q2</accession>
<evidence type="ECO:0000313" key="3">
    <source>
        <dbReference type="Proteomes" id="UP001476247"/>
    </source>
</evidence>
<protein>
    <submittedName>
        <fullName evidence="2">Uncharacterized protein</fullName>
    </submittedName>
</protein>
<gene>
    <name evidence="2" type="ORF">HPULCUR_008812</name>
</gene>
<comment type="caution">
    <text evidence="2">The sequence shown here is derived from an EMBL/GenBank/DDBJ whole genome shotgun (WGS) entry which is preliminary data.</text>
</comment>
<dbReference type="Proteomes" id="UP001476247">
    <property type="component" value="Unassembled WGS sequence"/>
</dbReference>
<sequence length="125" mass="14530">MDIKHYLLNYLSTAKDPTMKQVLDHFIEYAREQDPGFVKSYQWPGKTAEPSERQSTNSNSTRSYGQFLSYHELANDTIEAWKASAENSMQAAIFCSLQATMPPDGENRNNYFSDDEYYPEDEEYE</sequence>
<evidence type="ECO:0000256" key="1">
    <source>
        <dbReference type="SAM" id="MobiDB-lite"/>
    </source>
</evidence>
<dbReference type="EMBL" id="BAABUJ010000027">
    <property type="protein sequence ID" value="GAA5803333.1"/>
    <property type="molecule type" value="Genomic_DNA"/>
</dbReference>